<dbReference type="CDD" id="cd04186">
    <property type="entry name" value="GT_2_like_c"/>
    <property type="match status" value="1"/>
</dbReference>
<comment type="similarity">
    <text evidence="1">Belongs to the glycosyltransferase 2 family.</text>
</comment>
<dbReference type="SUPFAM" id="SSF53448">
    <property type="entry name" value="Nucleotide-diphospho-sugar transferases"/>
    <property type="match status" value="1"/>
</dbReference>
<dbReference type="EMBL" id="JADIMI010000007">
    <property type="protein sequence ID" value="MBO8451367.1"/>
    <property type="molecule type" value="Genomic_DNA"/>
</dbReference>
<dbReference type="GO" id="GO:0016757">
    <property type="term" value="F:glycosyltransferase activity"/>
    <property type="evidence" value="ECO:0007669"/>
    <property type="project" value="UniProtKB-KW"/>
</dbReference>
<dbReference type="Gene3D" id="3.90.550.10">
    <property type="entry name" value="Spore Coat Polysaccharide Biosynthesis Protein SpsA, Chain A"/>
    <property type="match status" value="1"/>
</dbReference>
<accession>A0A9D9HID6</accession>
<dbReference type="Pfam" id="PF00535">
    <property type="entry name" value="Glycos_transf_2"/>
    <property type="match status" value="1"/>
</dbReference>
<sequence length="386" mass="44350">MKTAIVILNWNGKRYLERFLPGLVESIGHGTGTSADNQVIIADNASEDGSIEWIRKNFPQIRIIEFDRNYGFTGGYNRALARIDAQYYLLINSDIEISDGWLAPLEEYIDTHPLCGACAPKLHSWQKRDMFEYAGAAGGCIDRYGYPFCRGRVLDWTEKDFGQYDEPQNVLWVSGACMLVRADLFWKLGGFDERFFAHQEEIDLCWRIQLEGYMVTVVPDSVVYHIGGGTLPKESPWKLELNYRNNLLMLSNNLAKTYALEYYNDNYIEPEGALMEGDESEAEEIASEAAGIGIRKARTTIFRRMILDGCSAFIYLISFKFRYFQAVIKAHREYRQLVKETNMEEIEQYLIEKGKVAGVAGLYPEWIIPKALLYRKDIFKMIRSGI</sequence>
<protein>
    <submittedName>
        <fullName evidence="5">Glycosyltransferase family 2 protein</fullName>
    </submittedName>
</protein>
<dbReference type="InterPro" id="IPR001173">
    <property type="entry name" value="Glyco_trans_2-like"/>
</dbReference>
<name>A0A9D9HID6_9BACT</name>
<evidence type="ECO:0000313" key="5">
    <source>
        <dbReference type="EMBL" id="MBO8451367.1"/>
    </source>
</evidence>
<evidence type="ECO:0000313" key="6">
    <source>
        <dbReference type="Proteomes" id="UP000823661"/>
    </source>
</evidence>
<proteinExistence type="inferred from homology"/>
<reference evidence="5" key="2">
    <citation type="journal article" date="2021" name="PeerJ">
        <title>Extensive microbial diversity within the chicken gut microbiome revealed by metagenomics and culture.</title>
        <authorList>
            <person name="Gilroy R."/>
            <person name="Ravi A."/>
            <person name="Getino M."/>
            <person name="Pursley I."/>
            <person name="Horton D.L."/>
            <person name="Alikhan N.F."/>
            <person name="Baker D."/>
            <person name="Gharbi K."/>
            <person name="Hall N."/>
            <person name="Watson M."/>
            <person name="Adriaenssens E.M."/>
            <person name="Foster-Nyarko E."/>
            <person name="Jarju S."/>
            <person name="Secka A."/>
            <person name="Antonio M."/>
            <person name="Oren A."/>
            <person name="Chaudhuri R.R."/>
            <person name="La Ragione R."/>
            <person name="Hildebrand F."/>
            <person name="Pallen M.J."/>
        </authorList>
    </citation>
    <scope>NUCLEOTIDE SEQUENCE</scope>
    <source>
        <strain evidence="5">B1-20833</strain>
    </source>
</reference>
<dbReference type="AlphaFoldDB" id="A0A9D9HID6"/>
<evidence type="ECO:0000256" key="3">
    <source>
        <dbReference type="ARBA" id="ARBA00022679"/>
    </source>
</evidence>
<reference evidence="5" key="1">
    <citation type="submission" date="2020-10" db="EMBL/GenBank/DDBJ databases">
        <authorList>
            <person name="Gilroy R."/>
        </authorList>
    </citation>
    <scope>NUCLEOTIDE SEQUENCE</scope>
    <source>
        <strain evidence="5">B1-20833</strain>
    </source>
</reference>
<gene>
    <name evidence="5" type="ORF">IAC06_00580</name>
</gene>
<feature type="domain" description="Glycosyltransferase 2-like" evidence="4">
    <location>
        <begin position="5"/>
        <end position="120"/>
    </location>
</feature>
<evidence type="ECO:0000256" key="2">
    <source>
        <dbReference type="ARBA" id="ARBA00022676"/>
    </source>
</evidence>
<evidence type="ECO:0000256" key="1">
    <source>
        <dbReference type="ARBA" id="ARBA00006739"/>
    </source>
</evidence>
<evidence type="ECO:0000259" key="4">
    <source>
        <dbReference type="Pfam" id="PF00535"/>
    </source>
</evidence>
<dbReference type="Proteomes" id="UP000823661">
    <property type="component" value="Unassembled WGS sequence"/>
</dbReference>
<keyword evidence="3" id="KW-0808">Transferase</keyword>
<organism evidence="5 6">
    <name type="scientific">Candidatus Cryptobacteroides intestinavium</name>
    <dbReference type="NCBI Taxonomy" id="2840766"/>
    <lineage>
        <taxon>Bacteria</taxon>
        <taxon>Pseudomonadati</taxon>
        <taxon>Bacteroidota</taxon>
        <taxon>Bacteroidia</taxon>
        <taxon>Bacteroidales</taxon>
        <taxon>Candidatus Cryptobacteroides</taxon>
    </lineage>
</organism>
<keyword evidence="2" id="KW-0328">Glycosyltransferase</keyword>
<dbReference type="InterPro" id="IPR029044">
    <property type="entry name" value="Nucleotide-diphossugar_trans"/>
</dbReference>
<dbReference type="PANTHER" id="PTHR43179:SF12">
    <property type="entry name" value="GALACTOFURANOSYLTRANSFERASE GLFT2"/>
    <property type="match status" value="1"/>
</dbReference>
<comment type="caution">
    <text evidence="5">The sequence shown here is derived from an EMBL/GenBank/DDBJ whole genome shotgun (WGS) entry which is preliminary data.</text>
</comment>
<dbReference type="PANTHER" id="PTHR43179">
    <property type="entry name" value="RHAMNOSYLTRANSFERASE WBBL"/>
    <property type="match status" value="1"/>
</dbReference>